<protein>
    <recommendedName>
        <fullName evidence="2">DUF11 domain-containing protein</fullName>
    </recommendedName>
</protein>
<dbReference type="Pfam" id="PF01345">
    <property type="entry name" value="DUF11"/>
    <property type="match status" value="1"/>
</dbReference>
<evidence type="ECO:0000256" key="1">
    <source>
        <dbReference type="SAM" id="SignalP"/>
    </source>
</evidence>
<dbReference type="InterPro" id="IPR001434">
    <property type="entry name" value="OmcB-like_DUF11"/>
</dbReference>
<evidence type="ECO:0000259" key="2">
    <source>
        <dbReference type="Pfam" id="PF01345"/>
    </source>
</evidence>
<evidence type="ECO:0000313" key="4">
    <source>
        <dbReference type="Proteomes" id="UP000178450"/>
    </source>
</evidence>
<sequence>MKKIVYSLIVFASLFMVTFKLAQIASAGTYGQYGGEDESGKVMVDKLVRHPQTGVYVDNLGLNDPMYSAQATVFFKIIVENTGTRTLDEINVVDYLPMYLQYISGGNYNATSREIRFTFANVAPGERRSTILQAKVYSLSQLPSELTVICPINKVVASSPQDGSDEDTAQLCIKKKPMVAPEAPKAGDPMALVMGLGSLTTLFGGFKLKQKYA</sequence>
<proteinExistence type="predicted"/>
<feature type="domain" description="DUF11" evidence="2">
    <location>
        <begin position="64"/>
        <end position="148"/>
    </location>
</feature>
<feature type="chain" id="PRO_5009529507" description="DUF11 domain-containing protein" evidence="1">
    <location>
        <begin position="23"/>
        <end position="213"/>
    </location>
</feature>
<name>A0A1F7KFF1_9BACT</name>
<keyword evidence="1" id="KW-0732">Signal</keyword>
<evidence type="ECO:0000313" key="3">
    <source>
        <dbReference type="EMBL" id="OGK66583.1"/>
    </source>
</evidence>
<accession>A0A1F7KFF1</accession>
<feature type="signal peptide" evidence="1">
    <location>
        <begin position="1"/>
        <end position="22"/>
    </location>
</feature>
<dbReference type="EMBL" id="MGBG01000006">
    <property type="protein sequence ID" value="OGK66583.1"/>
    <property type="molecule type" value="Genomic_DNA"/>
</dbReference>
<organism evidence="3 4">
    <name type="scientific">Candidatus Roizmanbacteria bacterium RIFOXYA1_FULL_41_12</name>
    <dbReference type="NCBI Taxonomy" id="1802082"/>
    <lineage>
        <taxon>Bacteria</taxon>
        <taxon>Candidatus Roizmaniibacteriota</taxon>
    </lineage>
</organism>
<dbReference type="AlphaFoldDB" id="A0A1F7KFF1"/>
<dbReference type="Proteomes" id="UP000178450">
    <property type="component" value="Unassembled WGS sequence"/>
</dbReference>
<comment type="caution">
    <text evidence="3">The sequence shown here is derived from an EMBL/GenBank/DDBJ whole genome shotgun (WGS) entry which is preliminary data.</text>
</comment>
<gene>
    <name evidence="3" type="ORF">A2209_01145</name>
</gene>
<reference evidence="3 4" key="1">
    <citation type="journal article" date="2016" name="Nat. Commun.">
        <title>Thousands of microbial genomes shed light on interconnected biogeochemical processes in an aquifer system.</title>
        <authorList>
            <person name="Anantharaman K."/>
            <person name="Brown C.T."/>
            <person name="Hug L.A."/>
            <person name="Sharon I."/>
            <person name="Castelle C.J."/>
            <person name="Probst A.J."/>
            <person name="Thomas B.C."/>
            <person name="Singh A."/>
            <person name="Wilkins M.J."/>
            <person name="Karaoz U."/>
            <person name="Brodie E.L."/>
            <person name="Williams K.H."/>
            <person name="Hubbard S.S."/>
            <person name="Banfield J.F."/>
        </authorList>
    </citation>
    <scope>NUCLEOTIDE SEQUENCE [LARGE SCALE GENOMIC DNA]</scope>
</reference>